<dbReference type="AlphaFoldDB" id="A0A316GVP7"/>
<dbReference type="SUPFAM" id="SSF56529">
    <property type="entry name" value="FAH"/>
    <property type="match status" value="1"/>
</dbReference>
<proteinExistence type="inferred from homology"/>
<dbReference type="PANTHER" id="PTHR42796:SF4">
    <property type="entry name" value="FUMARYLACETOACETATE HYDROLASE DOMAIN-CONTAINING PROTEIN 2A"/>
    <property type="match status" value="1"/>
</dbReference>
<sequence>MRLFYGNDHAVFVLRGDEAVDVTSLLTDLPHLSREDLMAALIAQFDAYRAQIESFVKAATGVPLSSVKIQAPLPRPRNIVCMATNYMEDGTLPEPPPINAFHKVMGAIIGPGDTMILPDAPASNFECEAEVAVVIGKRASNISEAEAMDHIFGYMNFMDGSARGLPPERNVFFQGKSRETFAPTGPWIVTADEIADPYDMAIQLRVNGVLKQDFNTSDMAHNIARCISWASSIHTLEPGDILATGTNHRGLSSIQNGDTIELECSGLGQLRITVKDDLHRTWPRETRLERTQKGLPALPPQTSGKYAKDAVEA</sequence>
<comment type="caution">
    <text evidence="5">The sequence shown here is derived from an EMBL/GenBank/DDBJ whole genome shotgun (WGS) entry which is preliminary data.</text>
</comment>
<evidence type="ECO:0000313" key="5">
    <source>
        <dbReference type="EMBL" id="PWK59147.1"/>
    </source>
</evidence>
<gene>
    <name evidence="5" type="ORF">C7455_10969</name>
</gene>
<accession>A0A316GVP7</accession>
<feature type="region of interest" description="Disordered" evidence="3">
    <location>
        <begin position="284"/>
        <end position="313"/>
    </location>
</feature>
<dbReference type="InterPro" id="IPR051121">
    <property type="entry name" value="FAH"/>
</dbReference>
<reference evidence="5 6" key="1">
    <citation type="submission" date="2018-05" db="EMBL/GenBank/DDBJ databases">
        <title>Genomic Encyclopedia of Type Strains, Phase IV (KMG-IV): sequencing the most valuable type-strain genomes for metagenomic binning, comparative biology and taxonomic classification.</title>
        <authorList>
            <person name="Goeker M."/>
        </authorList>
    </citation>
    <scope>NUCLEOTIDE SEQUENCE [LARGE SCALE GENOMIC DNA]</scope>
    <source>
        <strain evidence="5 6">DSM 16097</strain>
    </source>
</reference>
<protein>
    <submittedName>
        <fullName evidence="5">2-keto-4-pentenoate hydratase/2-oxohepta-3-ene-1,7-dioic acid hydratase in catechol pathway</fullName>
    </submittedName>
</protein>
<comment type="similarity">
    <text evidence="1">Belongs to the FAH family.</text>
</comment>
<evidence type="ECO:0000259" key="4">
    <source>
        <dbReference type="Pfam" id="PF01557"/>
    </source>
</evidence>
<dbReference type="Pfam" id="PF01557">
    <property type="entry name" value="FAA_hydrolase"/>
    <property type="match status" value="1"/>
</dbReference>
<evidence type="ECO:0000256" key="3">
    <source>
        <dbReference type="SAM" id="MobiDB-lite"/>
    </source>
</evidence>
<dbReference type="OrthoDB" id="9780293at2"/>
<dbReference type="InterPro" id="IPR011234">
    <property type="entry name" value="Fumarylacetoacetase-like_C"/>
</dbReference>
<organism evidence="5 6">
    <name type="scientific">Roseicyclus mahoneyensis</name>
    <dbReference type="NCBI Taxonomy" id="164332"/>
    <lineage>
        <taxon>Bacteria</taxon>
        <taxon>Pseudomonadati</taxon>
        <taxon>Pseudomonadota</taxon>
        <taxon>Alphaproteobacteria</taxon>
        <taxon>Rhodobacterales</taxon>
        <taxon>Roseobacteraceae</taxon>
        <taxon>Roseicyclus</taxon>
    </lineage>
</organism>
<keyword evidence="2" id="KW-0479">Metal-binding</keyword>
<dbReference type="PANTHER" id="PTHR42796">
    <property type="entry name" value="FUMARYLACETOACETATE HYDROLASE DOMAIN-CONTAINING PROTEIN 2A-RELATED"/>
    <property type="match status" value="1"/>
</dbReference>
<dbReference type="Proteomes" id="UP000245708">
    <property type="component" value="Unassembled WGS sequence"/>
</dbReference>
<evidence type="ECO:0000313" key="6">
    <source>
        <dbReference type="Proteomes" id="UP000245708"/>
    </source>
</evidence>
<dbReference type="GO" id="GO:0003824">
    <property type="term" value="F:catalytic activity"/>
    <property type="evidence" value="ECO:0007669"/>
    <property type="project" value="InterPro"/>
</dbReference>
<name>A0A316GVP7_9RHOB</name>
<dbReference type="GO" id="GO:0046872">
    <property type="term" value="F:metal ion binding"/>
    <property type="evidence" value="ECO:0007669"/>
    <property type="project" value="UniProtKB-KW"/>
</dbReference>
<dbReference type="InterPro" id="IPR036663">
    <property type="entry name" value="Fumarylacetoacetase_C_sf"/>
</dbReference>
<evidence type="ECO:0000256" key="1">
    <source>
        <dbReference type="ARBA" id="ARBA00010211"/>
    </source>
</evidence>
<dbReference type="EMBL" id="QGGW01000009">
    <property type="protein sequence ID" value="PWK59147.1"/>
    <property type="molecule type" value="Genomic_DNA"/>
</dbReference>
<feature type="domain" description="Fumarylacetoacetase-like C-terminal" evidence="4">
    <location>
        <begin position="82"/>
        <end position="274"/>
    </location>
</feature>
<dbReference type="RefSeq" id="WP_109669987.1">
    <property type="nucleotide sequence ID" value="NZ_QGGW01000009.1"/>
</dbReference>
<dbReference type="GO" id="GO:0044281">
    <property type="term" value="P:small molecule metabolic process"/>
    <property type="evidence" value="ECO:0007669"/>
    <property type="project" value="UniProtKB-ARBA"/>
</dbReference>
<keyword evidence="6" id="KW-1185">Reference proteome</keyword>
<dbReference type="Gene3D" id="3.90.850.10">
    <property type="entry name" value="Fumarylacetoacetase-like, C-terminal domain"/>
    <property type="match status" value="1"/>
</dbReference>
<evidence type="ECO:0000256" key="2">
    <source>
        <dbReference type="ARBA" id="ARBA00022723"/>
    </source>
</evidence>